<dbReference type="OrthoDB" id="9782842at2"/>
<protein>
    <recommendedName>
        <fullName evidence="2">Anti-sigma-W factor RsiW</fullName>
    </recommendedName>
</protein>
<organism evidence="5 6">
    <name type="scientific">Alteribacter lacisalsi</name>
    <dbReference type="NCBI Taxonomy" id="2045244"/>
    <lineage>
        <taxon>Bacteria</taxon>
        <taxon>Bacillati</taxon>
        <taxon>Bacillota</taxon>
        <taxon>Bacilli</taxon>
        <taxon>Bacillales</taxon>
        <taxon>Bacillaceae</taxon>
        <taxon>Alteribacter</taxon>
    </lineage>
</organism>
<keyword evidence="3" id="KW-0472">Membrane</keyword>
<evidence type="ECO:0000256" key="3">
    <source>
        <dbReference type="SAM" id="Phobius"/>
    </source>
</evidence>
<accession>A0A2W0H3C0</accession>
<evidence type="ECO:0000256" key="1">
    <source>
        <dbReference type="ARBA" id="ARBA00024353"/>
    </source>
</evidence>
<evidence type="ECO:0000313" key="5">
    <source>
        <dbReference type="EMBL" id="PYZ95697.1"/>
    </source>
</evidence>
<dbReference type="AlphaFoldDB" id="A0A2W0H3C0"/>
<gene>
    <name evidence="5" type="ORF">CR205_18815</name>
</gene>
<feature type="transmembrane region" description="Helical" evidence="3">
    <location>
        <begin position="89"/>
        <end position="108"/>
    </location>
</feature>
<evidence type="ECO:0000256" key="2">
    <source>
        <dbReference type="ARBA" id="ARBA00024438"/>
    </source>
</evidence>
<sequence>MACEKTKTDLLHKYLDEEMTLLEKKQFEQHLMGCEDCEKHLRELRKTIAIVQSTSHVEAPPDFTAGVMSRLPQQSKSNKWKTWMRRHPYFLAAAVFMLLFVTSVSSFWSGGGGSQITVQGQGNFHIDEERNVVIVPEGETIEGNLIVRNGDIEVEGEVLGNVTVINGDQYLASAGHVAGEVNEVNRVLSWIWYETKSFMGEVLNVFNGSDPPQED</sequence>
<keyword evidence="6" id="KW-1185">Reference proteome</keyword>
<keyword evidence="3" id="KW-1133">Transmembrane helix</keyword>
<name>A0A2W0H3C0_9BACI</name>
<comment type="caution">
    <text evidence="5">The sequence shown here is derived from an EMBL/GenBank/DDBJ whole genome shotgun (WGS) entry which is preliminary data.</text>
</comment>
<keyword evidence="3" id="KW-0812">Transmembrane</keyword>
<proteinExistence type="inferred from homology"/>
<comment type="similarity">
    <text evidence="1">Belongs to the zinc-associated anti-sigma factor (ZAS) superfamily. Anti-sigma-W factor family.</text>
</comment>
<feature type="domain" description="Putative zinc-finger" evidence="4">
    <location>
        <begin position="9"/>
        <end position="37"/>
    </location>
</feature>
<reference evidence="5 6" key="1">
    <citation type="submission" date="2017-10" db="EMBL/GenBank/DDBJ databases">
        <title>Bacillus sp. nov., a halophilic bacterium isolated from a Yangshapao Lake.</title>
        <authorList>
            <person name="Wang H."/>
        </authorList>
    </citation>
    <scope>NUCLEOTIDE SEQUENCE [LARGE SCALE GENOMIC DNA]</scope>
    <source>
        <strain evidence="5 6">YSP-3</strain>
    </source>
</reference>
<evidence type="ECO:0000259" key="4">
    <source>
        <dbReference type="Pfam" id="PF13490"/>
    </source>
</evidence>
<dbReference type="Proteomes" id="UP000248066">
    <property type="component" value="Unassembled WGS sequence"/>
</dbReference>
<dbReference type="InterPro" id="IPR041916">
    <property type="entry name" value="Anti_sigma_zinc_sf"/>
</dbReference>
<dbReference type="Pfam" id="PF13490">
    <property type="entry name" value="zf-HC2"/>
    <property type="match status" value="1"/>
</dbReference>
<dbReference type="InterPro" id="IPR027383">
    <property type="entry name" value="Znf_put"/>
</dbReference>
<dbReference type="Gene3D" id="1.10.10.1320">
    <property type="entry name" value="Anti-sigma factor, zinc-finger domain"/>
    <property type="match status" value="1"/>
</dbReference>
<evidence type="ECO:0000313" key="6">
    <source>
        <dbReference type="Proteomes" id="UP000248066"/>
    </source>
</evidence>
<dbReference type="EMBL" id="PDOF01000004">
    <property type="protein sequence ID" value="PYZ95697.1"/>
    <property type="molecule type" value="Genomic_DNA"/>
</dbReference>
<dbReference type="RefSeq" id="WP_110521819.1">
    <property type="nucleotide sequence ID" value="NZ_PDOF01000004.1"/>
</dbReference>